<feature type="compositionally biased region" description="Acidic residues" evidence="7">
    <location>
        <begin position="255"/>
        <end position="266"/>
    </location>
</feature>
<dbReference type="PROSITE" id="PS50808">
    <property type="entry name" value="ZF_BED"/>
    <property type="match status" value="1"/>
</dbReference>
<feature type="domain" description="BED-type" evidence="8">
    <location>
        <begin position="7"/>
        <end position="57"/>
    </location>
</feature>
<dbReference type="InterPro" id="IPR003656">
    <property type="entry name" value="Znf_BED"/>
</dbReference>
<keyword evidence="3" id="KW-0862">Zinc</keyword>
<dbReference type="EMBL" id="CM012443">
    <property type="protein sequence ID" value="RVE70187.1"/>
    <property type="molecule type" value="Genomic_DNA"/>
</dbReference>
<dbReference type="Pfam" id="PF02892">
    <property type="entry name" value="zf-BED"/>
    <property type="match status" value="1"/>
</dbReference>
<evidence type="ECO:0000256" key="2">
    <source>
        <dbReference type="ARBA" id="ARBA00022771"/>
    </source>
</evidence>
<keyword evidence="1" id="KW-0479">Metal-binding</keyword>
<evidence type="ECO:0000313" key="10">
    <source>
        <dbReference type="Proteomes" id="UP000283210"/>
    </source>
</evidence>
<dbReference type="Proteomes" id="UP000283210">
    <property type="component" value="Chromosome 7"/>
</dbReference>
<keyword evidence="2 6" id="KW-0863">Zinc-finger</keyword>
<reference evidence="9 10" key="2">
    <citation type="submission" date="2019-01" db="EMBL/GenBank/DDBJ databases">
        <title>A chromosome length genome reference of the Java medaka (oryzias javanicus).</title>
        <authorList>
            <person name="Herpin A."/>
            <person name="Takehana Y."/>
            <person name="Naruse K."/>
            <person name="Ansai S."/>
            <person name="Kawaguchi M."/>
        </authorList>
    </citation>
    <scope>NUCLEOTIDE SEQUENCE [LARGE SCALE GENOMIC DNA]</scope>
    <source>
        <strain evidence="9">RS831</strain>
        <tissue evidence="9">Whole body</tissue>
    </source>
</reference>
<keyword evidence="4" id="KW-0805">Transcription regulation</keyword>
<keyword evidence="10" id="KW-1185">Reference proteome</keyword>
<dbReference type="PANTHER" id="PTHR46481">
    <property type="entry name" value="ZINC FINGER BED DOMAIN-CONTAINING PROTEIN 4"/>
    <property type="match status" value="1"/>
</dbReference>
<name>A0A3S2PCK3_ORYJA</name>
<protein>
    <recommendedName>
        <fullName evidence="8">BED-type domain-containing protein</fullName>
    </recommendedName>
</protein>
<dbReference type="SUPFAM" id="SSF57667">
    <property type="entry name" value="beta-beta-alpha zinc fingers"/>
    <property type="match status" value="1"/>
</dbReference>
<evidence type="ECO:0000256" key="4">
    <source>
        <dbReference type="ARBA" id="ARBA00023015"/>
    </source>
</evidence>
<dbReference type="SMART" id="SM00614">
    <property type="entry name" value="ZnF_BED"/>
    <property type="match status" value="1"/>
</dbReference>
<feature type="region of interest" description="Disordered" evidence="7">
    <location>
        <begin position="253"/>
        <end position="274"/>
    </location>
</feature>
<organism evidence="9 10">
    <name type="scientific">Oryzias javanicus</name>
    <name type="common">Javanese ricefish</name>
    <name type="synonym">Aplocheilus javanicus</name>
    <dbReference type="NCBI Taxonomy" id="123683"/>
    <lineage>
        <taxon>Eukaryota</taxon>
        <taxon>Metazoa</taxon>
        <taxon>Chordata</taxon>
        <taxon>Craniata</taxon>
        <taxon>Vertebrata</taxon>
        <taxon>Euteleostomi</taxon>
        <taxon>Actinopterygii</taxon>
        <taxon>Neopterygii</taxon>
        <taxon>Teleostei</taxon>
        <taxon>Neoteleostei</taxon>
        <taxon>Acanthomorphata</taxon>
        <taxon>Ovalentaria</taxon>
        <taxon>Atherinomorphae</taxon>
        <taxon>Beloniformes</taxon>
        <taxon>Adrianichthyidae</taxon>
        <taxon>Oryziinae</taxon>
        <taxon>Oryzias</taxon>
    </lineage>
</organism>
<evidence type="ECO:0000259" key="8">
    <source>
        <dbReference type="PROSITE" id="PS50808"/>
    </source>
</evidence>
<accession>A0A3S2PCK3</accession>
<evidence type="ECO:0000313" key="9">
    <source>
        <dbReference type="EMBL" id="RVE70187.1"/>
    </source>
</evidence>
<proteinExistence type="predicted"/>
<evidence type="ECO:0000256" key="1">
    <source>
        <dbReference type="ARBA" id="ARBA00022723"/>
    </source>
</evidence>
<dbReference type="InterPro" id="IPR052035">
    <property type="entry name" value="ZnF_BED_domain_contain"/>
</dbReference>
<evidence type="ECO:0000256" key="3">
    <source>
        <dbReference type="ARBA" id="ARBA00022833"/>
    </source>
</evidence>
<dbReference type="GO" id="GO:0008270">
    <property type="term" value="F:zinc ion binding"/>
    <property type="evidence" value="ECO:0007669"/>
    <property type="project" value="UniProtKB-KW"/>
</dbReference>
<dbReference type="AlphaFoldDB" id="A0A3S2PCK3"/>
<evidence type="ECO:0000256" key="7">
    <source>
        <dbReference type="SAM" id="MobiDB-lite"/>
    </source>
</evidence>
<dbReference type="InterPro" id="IPR036236">
    <property type="entry name" value="Znf_C2H2_sf"/>
</dbReference>
<evidence type="ECO:0000256" key="5">
    <source>
        <dbReference type="ARBA" id="ARBA00023163"/>
    </source>
</evidence>
<dbReference type="SUPFAM" id="SSF53098">
    <property type="entry name" value="Ribonuclease H-like"/>
    <property type="match status" value="1"/>
</dbReference>
<dbReference type="GO" id="GO:0003677">
    <property type="term" value="F:DNA binding"/>
    <property type="evidence" value="ECO:0007669"/>
    <property type="project" value="InterPro"/>
</dbReference>
<gene>
    <name evidence="9" type="ORF">OJAV_G00062090</name>
</gene>
<evidence type="ECO:0000256" key="6">
    <source>
        <dbReference type="PROSITE-ProRule" id="PRU00027"/>
    </source>
</evidence>
<dbReference type="OrthoDB" id="8958253at2759"/>
<sequence length="347" mass="38934">MSTPGRKRRADIWTHFTFNVTQNKTSCALCEGTITGKNTTNLKRHLQTSHPEIHAKLQKPLEDDSGPPATKKAKATQQSITTAFQSVLKYKSDSKEQLSKEEAIAKWIGSTGLPITTIEDEDFVHMMETIDKKLTVPKKTKISNLIDKYYEDLKQTFRRRLAAARKMSIGIDLWTKKGLTASFIAITSCYFCIEQNKPEHILLSLEEVAHPHTAQSIKACVDKCMEEWDVPHEKVMAVITDNGSNMVAAFKNTTSEEDDSSDDSEDPMASFSESEADELRYHNTNLERIPCVVHSLQLVVHLLQKEASVNRLLDKASDVRWIMAAASCSRHHLHGNDSAWTSASCSV</sequence>
<dbReference type="PANTHER" id="PTHR46481:SF4">
    <property type="entry name" value="ZINC FINGER BED DOMAIN-CONTAINING PROTEIN 4"/>
    <property type="match status" value="1"/>
</dbReference>
<keyword evidence="5" id="KW-0804">Transcription</keyword>
<dbReference type="InterPro" id="IPR012337">
    <property type="entry name" value="RNaseH-like_sf"/>
</dbReference>
<reference evidence="9 10" key="1">
    <citation type="submission" date="2018-11" db="EMBL/GenBank/DDBJ databases">
        <authorList>
            <person name="Lopez-Roques C."/>
            <person name="Donnadieu C."/>
            <person name="Bouchez O."/>
            <person name="Klopp C."/>
            <person name="Cabau C."/>
            <person name="Zahm M."/>
        </authorList>
    </citation>
    <scope>NUCLEOTIDE SEQUENCE [LARGE SCALE GENOMIC DNA]</scope>
    <source>
        <strain evidence="9">RS831</strain>
        <tissue evidence="9">Whole body</tissue>
    </source>
</reference>